<proteinExistence type="inferred from homology"/>
<gene>
    <name evidence="7" type="primary">glf</name>
    <name evidence="7" type="ORF">ACFQ4C_02750</name>
</gene>
<comment type="caution">
    <text evidence="7">The sequence shown here is derived from an EMBL/GenBank/DDBJ whole genome shotgun (WGS) entry which is preliminary data.</text>
</comment>
<evidence type="ECO:0000256" key="3">
    <source>
        <dbReference type="ARBA" id="ARBA00022630"/>
    </source>
</evidence>
<comment type="cofactor">
    <cofactor evidence="1">
        <name>FAD</name>
        <dbReference type="ChEBI" id="CHEBI:57692"/>
    </cofactor>
</comment>
<dbReference type="RefSeq" id="WP_265990043.1">
    <property type="nucleotide sequence ID" value="NZ_CP110973.1"/>
</dbReference>
<keyword evidence="3" id="KW-0285">Flavoprotein</keyword>
<evidence type="ECO:0000256" key="2">
    <source>
        <dbReference type="ARBA" id="ARBA00009321"/>
    </source>
</evidence>
<evidence type="ECO:0000256" key="5">
    <source>
        <dbReference type="ARBA" id="ARBA00023235"/>
    </source>
</evidence>
<feature type="domain" description="UDP-galactopyranose mutase C-terminal" evidence="6">
    <location>
        <begin position="149"/>
        <end position="346"/>
    </location>
</feature>
<evidence type="ECO:0000313" key="7">
    <source>
        <dbReference type="EMBL" id="MFD1140003.1"/>
    </source>
</evidence>
<reference evidence="8" key="1">
    <citation type="journal article" date="2019" name="Int. J. Syst. Evol. Microbiol.">
        <title>The Global Catalogue of Microorganisms (GCM) 10K type strain sequencing project: providing services to taxonomists for standard genome sequencing and annotation.</title>
        <authorList>
            <consortium name="The Broad Institute Genomics Platform"/>
            <consortium name="The Broad Institute Genome Sequencing Center for Infectious Disease"/>
            <person name="Wu L."/>
            <person name="Ma J."/>
        </authorList>
    </citation>
    <scope>NUCLEOTIDE SEQUENCE [LARGE SCALE GENOMIC DNA]</scope>
    <source>
        <strain evidence="8">CCUG 55608</strain>
    </source>
</reference>
<dbReference type="NCBIfam" id="TIGR00031">
    <property type="entry name" value="UDP-GALP_mutase"/>
    <property type="match status" value="1"/>
</dbReference>
<dbReference type="Gene3D" id="3.40.50.720">
    <property type="entry name" value="NAD(P)-binding Rossmann-like Domain"/>
    <property type="match status" value="3"/>
</dbReference>
<dbReference type="Pfam" id="PF03275">
    <property type="entry name" value="GLF"/>
    <property type="match status" value="1"/>
</dbReference>
<dbReference type="SUPFAM" id="SSF54373">
    <property type="entry name" value="FAD-linked reductases, C-terminal domain"/>
    <property type="match status" value="1"/>
</dbReference>
<keyword evidence="5 7" id="KW-0413">Isomerase</keyword>
<name>A0ABW3PXX4_9BACT</name>
<protein>
    <submittedName>
        <fullName evidence="7">UDP-galactopyranose mutase</fullName>
        <ecNumber evidence="7">5.4.99.9</ecNumber>
    </submittedName>
</protein>
<evidence type="ECO:0000256" key="4">
    <source>
        <dbReference type="ARBA" id="ARBA00022827"/>
    </source>
</evidence>
<accession>A0ABW3PXX4</accession>
<dbReference type="PANTHER" id="PTHR21197">
    <property type="entry name" value="UDP-GALACTOPYRANOSE MUTASE"/>
    <property type="match status" value="1"/>
</dbReference>
<dbReference type="PANTHER" id="PTHR21197:SF0">
    <property type="entry name" value="UDP-GALACTOPYRANOSE MUTASE"/>
    <property type="match status" value="1"/>
</dbReference>
<dbReference type="Pfam" id="PF13450">
    <property type="entry name" value="NAD_binding_8"/>
    <property type="match status" value="1"/>
</dbReference>
<keyword evidence="8" id="KW-1185">Reference proteome</keyword>
<dbReference type="Proteomes" id="UP001597116">
    <property type="component" value="Unassembled WGS sequence"/>
</dbReference>
<dbReference type="GO" id="GO:0008767">
    <property type="term" value="F:UDP-galactopyranose mutase activity"/>
    <property type="evidence" value="ECO:0007669"/>
    <property type="project" value="UniProtKB-EC"/>
</dbReference>
<dbReference type="InterPro" id="IPR004379">
    <property type="entry name" value="UDP-GALP_mutase"/>
</dbReference>
<organism evidence="7 8">
    <name type="scientific">Larkinella insperata</name>
    <dbReference type="NCBI Taxonomy" id="332158"/>
    <lineage>
        <taxon>Bacteria</taxon>
        <taxon>Pseudomonadati</taxon>
        <taxon>Bacteroidota</taxon>
        <taxon>Cytophagia</taxon>
        <taxon>Cytophagales</taxon>
        <taxon>Spirosomataceae</taxon>
        <taxon>Larkinella</taxon>
    </lineage>
</organism>
<evidence type="ECO:0000259" key="6">
    <source>
        <dbReference type="Pfam" id="PF03275"/>
    </source>
</evidence>
<evidence type="ECO:0000313" key="8">
    <source>
        <dbReference type="Proteomes" id="UP001597116"/>
    </source>
</evidence>
<comment type="similarity">
    <text evidence="2">Belongs to the UDP-galactopyranose/dTDP-fucopyranose mutase family.</text>
</comment>
<sequence length="380" mass="43900">MQHYDFAIVGAGYAGSVLAERLASQSGKKVLVLDKRPHIGGNAYDYYNEDGILIHLYGPHIFHTNSADVFSYLSNFTEWRPYEHRVLASVEGQLLPIPINLDTVNKLYGKNFTSEELADYFKTVGEPVENIQTSEDVVVSQVGRDLYEKFFKNYTKKQWGVYPSELDKSVTSRIPTRTNQDDRYFSDEFQAMPLHGFTKMFEKMVDHPNITLMLSTDFKDVKDNLSYDQLIYTGPVDEYFDHCYGKLPYRSLHFEHKTLNEEWHQPVAVVNYPNDHPYTRITEYKHLTGQEHPTKTSITFEYPQAEGDPYYPVPMPENAELYRKYKQLADQQENVHFVGRLGTYRYYNMDQVVAQALTLYKKLVGADSLADVAAGKIPNN</sequence>
<keyword evidence="4" id="KW-0274">FAD</keyword>
<dbReference type="InterPro" id="IPR015899">
    <property type="entry name" value="UDP-GalPyranose_mutase_C"/>
</dbReference>
<evidence type="ECO:0000256" key="1">
    <source>
        <dbReference type="ARBA" id="ARBA00001974"/>
    </source>
</evidence>
<dbReference type="EMBL" id="JBHTLP010000002">
    <property type="protein sequence ID" value="MFD1140003.1"/>
    <property type="molecule type" value="Genomic_DNA"/>
</dbReference>
<dbReference type="SUPFAM" id="SSF51971">
    <property type="entry name" value="Nucleotide-binding domain"/>
    <property type="match status" value="1"/>
</dbReference>
<dbReference type="EC" id="5.4.99.9" evidence="7"/>